<dbReference type="EMBL" id="JBIHMM010000004">
    <property type="protein sequence ID" value="MFH0255047.1"/>
    <property type="molecule type" value="Genomic_DNA"/>
</dbReference>
<feature type="compositionally biased region" description="Low complexity" evidence="6">
    <location>
        <begin position="15"/>
        <end position="24"/>
    </location>
</feature>
<comment type="caution">
    <text evidence="8">The sequence shown here is derived from an EMBL/GenBank/DDBJ whole genome shotgun (WGS) entry which is preliminary data.</text>
</comment>
<comment type="function">
    <text evidence="4 5">Required for flagellar hook formation. May act as a scaffolding protein.</text>
</comment>
<keyword evidence="8" id="KW-0969">Cilium</keyword>
<gene>
    <name evidence="8" type="ORF">ACGRVM_14170</name>
</gene>
<reference evidence="8 9" key="1">
    <citation type="submission" date="2024-10" db="EMBL/GenBank/DDBJ databases">
        <authorList>
            <person name="Yang X.-N."/>
        </authorList>
    </citation>
    <scope>NUCLEOTIDE SEQUENCE [LARGE SCALE GENOMIC DNA]</scope>
    <source>
        <strain evidence="8 9">CAU 1059</strain>
    </source>
</reference>
<evidence type="ECO:0000256" key="6">
    <source>
        <dbReference type="SAM" id="MobiDB-lite"/>
    </source>
</evidence>
<dbReference type="Proteomes" id="UP001607157">
    <property type="component" value="Unassembled WGS sequence"/>
</dbReference>
<keyword evidence="8" id="KW-0966">Cell projection</keyword>
<proteinExistence type="inferred from homology"/>
<organism evidence="8 9">
    <name type="scientific">Roseovarius aquimarinus</name>
    <dbReference type="NCBI Taxonomy" id="1229156"/>
    <lineage>
        <taxon>Bacteria</taxon>
        <taxon>Pseudomonadati</taxon>
        <taxon>Pseudomonadota</taxon>
        <taxon>Alphaproteobacteria</taxon>
        <taxon>Rhodobacterales</taxon>
        <taxon>Roseobacteraceae</taxon>
        <taxon>Roseovarius</taxon>
    </lineage>
</organism>
<evidence type="ECO:0000256" key="1">
    <source>
        <dbReference type="ARBA" id="ARBA00010577"/>
    </source>
</evidence>
<evidence type="ECO:0000256" key="5">
    <source>
        <dbReference type="RuleBase" id="RU362076"/>
    </source>
</evidence>
<evidence type="ECO:0000259" key="7">
    <source>
        <dbReference type="Pfam" id="PF13860"/>
    </source>
</evidence>
<protein>
    <recommendedName>
        <fullName evidence="2 5">Basal-body rod modification protein FlgD</fullName>
    </recommendedName>
</protein>
<dbReference type="Pfam" id="PF13860">
    <property type="entry name" value="FlgD_ig"/>
    <property type="match status" value="1"/>
</dbReference>
<keyword evidence="3 5" id="KW-1005">Bacterial flagellum biogenesis</keyword>
<comment type="similarity">
    <text evidence="1 5">Belongs to the FlgD family.</text>
</comment>
<dbReference type="InterPro" id="IPR025965">
    <property type="entry name" value="FlgD/Vpr_Ig-like"/>
</dbReference>
<sequence>MDILTQNTLAGSGGAAPPAAAPKARTTLNSDFETFLKMLTAQMKNQDPLNPVESTEFASQLAAFSTVEQQVLTNDLLAGLGDQIGLLGMGQLQGWVGMNARAEMPVFFDGDAVPLTLRTREGADLARLVVRDAAGGIVAEETVPTAGGAYLWSGRDSAGRPLPGGTYAISVDSFQGAEVLGSDPVESQGRIVEARLSEGRTALVLEGGRIIAASEVIGLSAPAGS</sequence>
<dbReference type="InterPro" id="IPR005648">
    <property type="entry name" value="FlgD"/>
</dbReference>
<name>A0ABW7IA50_9RHOB</name>
<keyword evidence="9" id="KW-1185">Reference proteome</keyword>
<feature type="domain" description="FlgD/Vpr Ig-like" evidence="7">
    <location>
        <begin position="110"/>
        <end position="173"/>
    </location>
</feature>
<feature type="region of interest" description="Disordered" evidence="6">
    <location>
        <begin position="1"/>
        <end position="24"/>
    </location>
</feature>
<evidence type="ECO:0000256" key="4">
    <source>
        <dbReference type="ARBA" id="ARBA00024746"/>
    </source>
</evidence>
<dbReference type="Pfam" id="PF03963">
    <property type="entry name" value="FlgD"/>
    <property type="match status" value="1"/>
</dbReference>
<evidence type="ECO:0000256" key="2">
    <source>
        <dbReference type="ARBA" id="ARBA00016013"/>
    </source>
</evidence>
<dbReference type="RefSeq" id="WP_377172586.1">
    <property type="nucleotide sequence ID" value="NZ_JBHTJC010000004.1"/>
</dbReference>
<evidence type="ECO:0000313" key="9">
    <source>
        <dbReference type="Proteomes" id="UP001607157"/>
    </source>
</evidence>
<accession>A0ABW7IA50</accession>
<evidence type="ECO:0000256" key="3">
    <source>
        <dbReference type="ARBA" id="ARBA00022795"/>
    </source>
</evidence>
<evidence type="ECO:0000313" key="8">
    <source>
        <dbReference type="EMBL" id="MFH0255047.1"/>
    </source>
</evidence>
<keyword evidence="8" id="KW-0282">Flagellum</keyword>